<organism evidence="1 2">
    <name type="scientific">Pseudoalteromonas arctica</name>
    <dbReference type="NCBI Taxonomy" id="394751"/>
    <lineage>
        <taxon>Bacteria</taxon>
        <taxon>Pseudomonadati</taxon>
        <taxon>Pseudomonadota</taxon>
        <taxon>Gammaproteobacteria</taxon>
        <taxon>Alteromonadales</taxon>
        <taxon>Pseudoalteromonadaceae</taxon>
        <taxon>Pseudoalteromonas</taxon>
    </lineage>
</organism>
<proteinExistence type="predicted"/>
<sequence length="319" mass="36809">MDHKLRKEIGKIEKLKRRKKFQCLFPQCTDVSIGSHSQQRGGQLKIISENDEVFSMNFSMYDVLTKGNSAFSLVKTRIKNASIYPGFCQTHDGQVFSPIEKQPLKIGDKLQAATFFLRTVTYEVTRKRLVHFGTQKILENCAKILPETALNNFKQQNLGREKFIKHDLPFYLNNAYKAYNSPESGVLKTKWVVIPKKLNASSCTVFSPMRDFQERIYHQAIASPQFLSSFNLVPMQDETHVIVSWLAQHTGENEWIESVMDTQLEKFINYVAICESEDICIGPELWGSVDIFTRERVYEAMHHEIYRGALDEIPCIIKI</sequence>
<dbReference type="AlphaFoldDB" id="A0AAP6Y732"/>
<protein>
    <submittedName>
        <fullName evidence="1">Uncharacterized protein</fullName>
    </submittedName>
</protein>
<gene>
    <name evidence="1" type="ORF">HHE94_19305</name>
</gene>
<accession>A0AAP6Y732</accession>
<name>A0AAP6Y732_9GAMM</name>
<comment type="caution">
    <text evidence="1">The sequence shown here is derived from an EMBL/GenBank/DDBJ whole genome shotgun (WGS) entry which is preliminary data.</text>
</comment>
<reference evidence="1 2" key="1">
    <citation type="submission" date="2020-04" db="EMBL/GenBank/DDBJ databases">
        <title>Genome sequencing and assembly of Pseudoalteromonas arctica.</title>
        <authorList>
            <person name="Cook G.M."/>
        </authorList>
    </citation>
    <scope>NUCLEOTIDE SEQUENCE [LARGE SCALE GENOMIC DNA]</scope>
    <source>
        <strain evidence="1 2">NEC-BIFX-2020_001</strain>
    </source>
</reference>
<evidence type="ECO:0000313" key="1">
    <source>
        <dbReference type="EMBL" id="NMP04854.1"/>
    </source>
</evidence>
<evidence type="ECO:0000313" key="2">
    <source>
        <dbReference type="Proteomes" id="UP000549590"/>
    </source>
</evidence>
<dbReference type="Proteomes" id="UP000549590">
    <property type="component" value="Unassembled WGS sequence"/>
</dbReference>
<dbReference type="RefSeq" id="WP_169045269.1">
    <property type="nucleotide sequence ID" value="NZ_JABBYB010000015.1"/>
</dbReference>
<dbReference type="EMBL" id="JABBYB010000015">
    <property type="protein sequence ID" value="NMP04854.1"/>
    <property type="molecule type" value="Genomic_DNA"/>
</dbReference>